<dbReference type="PANTHER" id="PTHR35526:SF3">
    <property type="entry name" value="ANTI-SIGMA-F FACTOR RSBW"/>
    <property type="match status" value="1"/>
</dbReference>
<dbReference type="EMBL" id="WHPN01000220">
    <property type="protein sequence ID" value="KAF4409414.1"/>
    <property type="molecule type" value="Genomic_DNA"/>
</dbReference>
<dbReference type="Proteomes" id="UP000621266">
    <property type="component" value="Unassembled WGS sequence"/>
</dbReference>
<proteinExistence type="predicted"/>
<keyword evidence="1" id="KW-0808">Transferase</keyword>
<dbReference type="GO" id="GO:0005524">
    <property type="term" value="F:ATP binding"/>
    <property type="evidence" value="ECO:0007669"/>
    <property type="project" value="UniProtKB-KW"/>
</dbReference>
<dbReference type="InterPro" id="IPR003594">
    <property type="entry name" value="HATPase_dom"/>
</dbReference>
<organism evidence="3 4">
    <name type="scientific">Streptomyces lycii</name>
    <dbReference type="NCBI Taxonomy" id="2654337"/>
    <lineage>
        <taxon>Bacteria</taxon>
        <taxon>Bacillati</taxon>
        <taxon>Actinomycetota</taxon>
        <taxon>Actinomycetes</taxon>
        <taxon>Kitasatosporales</taxon>
        <taxon>Streptomycetaceae</taxon>
        <taxon>Streptomyces</taxon>
    </lineage>
</organism>
<evidence type="ECO:0000256" key="1">
    <source>
        <dbReference type="ARBA" id="ARBA00022527"/>
    </source>
</evidence>
<dbReference type="Gene3D" id="3.30.565.10">
    <property type="entry name" value="Histidine kinase-like ATPase, C-terminal domain"/>
    <property type="match status" value="1"/>
</dbReference>
<name>A0ABQ7FP65_9ACTN</name>
<keyword evidence="1" id="KW-0418">Kinase</keyword>
<dbReference type="InterPro" id="IPR050267">
    <property type="entry name" value="Anti-sigma-factor_SerPK"/>
</dbReference>
<keyword evidence="1" id="KW-0723">Serine/threonine-protein kinase</keyword>
<evidence type="ECO:0000259" key="2">
    <source>
        <dbReference type="Pfam" id="PF13581"/>
    </source>
</evidence>
<dbReference type="InterPro" id="IPR036890">
    <property type="entry name" value="HATPase_C_sf"/>
</dbReference>
<keyword evidence="3" id="KW-0067">ATP-binding</keyword>
<dbReference type="PANTHER" id="PTHR35526">
    <property type="entry name" value="ANTI-SIGMA-F FACTOR RSBW-RELATED"/>
    <property type="match status" value="1"/>
</dbReference>
<dbReference type="Pfam" id="PF13581">
    <property type="entry name" value="HATPase_c_2"/>
    <property type="match status" value="1"/>
</dbReference>
<gene>
    <name evidence="3" type="ORF">GCU69_09130</name>
</gene>
<protein>
    <submittedName>
        <fullName evidence="3">ATP-binding protein</fullName>
    </submittedName>
</protein>
<comment type="caution">
    <text evidence="3">The sequence shown here is derived from an EMBL/GenBank/DDBJ whole genome shotgun (WGS) entry which is preliminary data.</text>
</comment>
<dbReference type="SUPFAM" id="SSF55874">
    <property type="entry name" value="ATPase domain of HSP90 chaperone/DNA topoisomerase II/histidine kinase"/>
    <property type="match status" value="1"/>
</dbReference>
<dbReference type="CDD" id="cd16936">
    <property type="entry name" value="HATPase_RsbW-like"/>
    <property type="match status" value="1"/>
</dbReference>
<reference evidence="3 4" key="1">
    <citation type="submission" date="2019-10" db="EMBL/GenBank/DDBJ databases">
        <title>Streptomyces tenebrisbrunneis sp.nov., an endogenous actinomycete isolated from of Lycium ruthenicum.</title>
        <authorList>
            <person name="Ma L."/>
        </authorList>
    </citation>
    <scope>NUCLEOTIDE SEQUENCE [LARGE SCALE GENOMIC DNA]</scope>
    <source>
        <strain evidence="3 4">TRM 66187</strain>
    </source>
</reference>
<evidence type="ECO:0000313" key="3">
    <source>
        <dbReference type="EMBL" id="KAF4409414.1"/>
    </source>
</evidence>
<sequence>MTETSAEAGVEHHRFPRHPRSVGRARAALRTALAAWGVEGEAADVAELLLSELMTNAVRHAQVPAGRQVEAGFALTGRLLRLEVSDASERLPVPAQASGDAEGGRGLALVASLADDWGVRAREGVGKTVWALLKLEHTPPRDG</sequence>
<dbReference type="RefSeq" id="WP_098751981.1">
    <property type="nucleotide sequence ID" value="NZ_WHPN01000220.1"/>
</dbReference>
<evidence type="ECO:0000313" key="4">
    <source>
        <dbReference type="Proteomes" id="UP000621266"/>
    </source>
</evidence>
<keyword evidence="4" id="KW-1185">Reference proteome</keyword>
<keyword evidence="3" id="KW-0547">Nucleotide-binding</keyword>
<feature type="domain" description="Histidine kinase/HSP90-like ATPase" evidence="2">
    <location>
        <begin position="15"/>
        <end position="131"/>
    </location>
</feature>
<accession>A0ABQ7FP65</accession>